<protein>
    <submittedName>
        <fullName evidence="2">Uncharacterized protein</fullName>
    </submittedName>
</protein>
<sequence>MKKTLLAALVALSAASAAHAGKVTSTLPVDKDFATYELIWKPRGKTLIRWDVINDGGYVAVCGGYSATGGSYAYKASGDSLGTMGVKLNGEVLIKNLRYFANFKSNNQASGHLGEAANCVRTGTPVPKGKISVEMFSTKSSFRY</sequence>
<feature type="chain" id="PRO_5012200373" evidence="1">
    <location>
        <begin position="21"/>
        <end position="144"/>
    </location>
</feature>
<evidence type="ECO:0000313" key="2">
    <source>
        <dbReference type="EMBL" id="ATG49303.1"/>
    </source>
</evidence>
<dbReference type="STRING" id="1758178.GCA_001550095_03107"/>
<gene>
    <name evidence="2" type="ORF">CEW89_18000</name>
</gene>
<reference evidence="2 3" key="1">
    <citation type="submission" date="2017-06" db="EMBL/GenBank/DDBJ databases">
        <title>Celeribacter sp. TSPH2 complete genome sequence.</title>
        <authorList>
            <person name="Woo J.-H."/>
            <person name="Kim H.-S."/>
        </authorList>
    </citation>
    <scope>NUCLEOTIDE SEQUENCE [LARGE SCALE GENOMIC DNA]</scope>
    <source>
        <strain evidence="2 3">TSPH2</strain>
    </source>
</reference>
<name>A0A291GFI3_9RHOB</name>
<dbReference type="RefSeq" id="WP_066710310.1">
    <property type="nucleotide sequence ID" value="NZ_CP022196.1"/>
</dbReference>
<dbReference type="OrthoDB" id="7867822at2"/>
<feature type="signal peptide" evidence="1">
    <location>
        <begin position="1"/>
        <end position="20"/>
    </location>
</feature>
<dbReference type="KEGG" id="ceh:CEW89_18000"/>
<proteinExistence type="predicted"/>
<dbReference type="EMBL" id="CP022196">
    <property type="protein sequence ID" value="ATG49303.1"/>
    <property type="molecule type" value="Genomic_DNA"/>
</dbReference>
<evidence type="ECO:0000313" key="3">
    <source>
        <dbReference type="Proteomes" id="UP000217935"/>
    </source>
</evidence>
<keyword evidence="3" id="KW-1185">Reference proteome</keyword>
<keyword evidence="1" id="KW-0732">Signal</keyword>
<accession>A0A291GFI3</accession>
<evidence type="ECO:0000256" key="1">
    <source>
        <dbReference type="SAM" id="SignalP"/>
    </source>
</evidence>
<organism evidence="2 3">
    <name type="scientific">Celeribacter ethanolicus</name>
    <dbReference type="NCBI Taxonomy" id="1758178"/>
    <lineage>
        <taxon>Bacteria</taxon>
        <taxon>Pseudomonadati</taxon>
        <taxon>Pseudomonadota</taxon>
        <taxon>Alphaproteobacteria</taxon>
        <taxon>Rhodobacterales</taxon>
        <taxon>Roseobacteraceae</taxon>
        <taxon>Celeribacter</taxon>
    </lineage>
</organism>
<dbReference type="Proteomes" id="UP000217935">
    <property type="component" value="Chromosome"/>
</dbReference>
<dbReference type="AlphaFoldDB" id="A0A291GFI3"/>